<dbReference type="GO" id="GO:0032977">
    <property type="term" value="F:membrane insertase activity"/>
    <property type="evidence" value="ECO:0007669"/>
    <property type="project" value="InterPro"/>
</dbReference>
<comment type="subcellular location">
    <subcellularLocation>
        <location evidence="1">Cell inner membrane</location>
        <topology evidence="1">Multi-pass membrane protein</topology>
    </subcellularLocation>
    <subcellularLocation>
        <location evidence="13">Cell membrane</location>
        <topology evidence="13">Multi-pass membrane protein</topology>
    </subcellularLocation>
</comment>
<keyword evidence="9 13" id="KW-0472">Membrane</keyword>
<dbReference type="InterPro" id="IPR028055">
    <property type="entry name" value="YidC/Oxa/ALB_C"/>
</dbReference>
<keyword evidence="8 13" id="KW-1133">Transmembrane helix</keyword>
<feature type="transmembrane region" description="Helical" evidence="13">
    <location>
        <begin position="6"/>
        <end position="24"/>
    </location>
</feature>
<keyword evidence="7 13" id="KW-0653">Protein transport</keyword>
<dbReference type="PRINTS" id="PR01900">
    <property type="entry name" value="YIDCPROTEIN"/>
</dbReference>
<dbReference type="GO" id="GO:0015031">
    <property type="term" value="P:protein transport"/>
    <property type="evidence" value="ECO:0007669"/>
    <property type="project" value="UniProtKB-KW"/>
</dbReference>
<protein>
    <recommendedName>
        <fullName evidence="3 13">Membrane protein insertase YidC</fullName>
    </recommendedName>
    <alternativeName>
        <fullName evidence="12 13">Foldase YidC</fullName>
    </alternativeName>
    <alternativeName>
        <fullName evidence="11 13">Membrane integrase YidC</fullName>
    </alternativeName>
    <alternativeName>
        <fullName evidence="13">Membrane protein YidC</fullName>
    </alternativeName>
</protein>
<proteinExistence type="inferred from homology"/>
<keyword evidence="5 13" id="KW-1003">Cell membrane</keyword>
<name>A0A3A4RHD9_9BACT</name>
<evidence type="ECO:0000256" key="4">
    <source>
        <dbReference type="ARBA" id="ARBA00022448"/>
    </source>
</evidence>
<feature type="transmembrane region" description="Helical" evidence="13">
    <location>
        <begin position="357"/>
        <end position="376"/>
    </location>
</feature>
<feature type="domain" description="Membrane insertase YidC/Oxa/ALB C-terminal" evidence="14">
    <location>
        <begin position="357"/>
        <end position="542"/>
    </location>
</feature>
<dbReference type="InterPro" id="IPR038221">
    <property type="entry name" value="YidC_periplasmic_sf"/>
</dbReference>
<feature type="transmembrane region" description="Helical" evidence="13">
    <location>
        <begin position="420"/>
        <end position="440"/>
    </location>
</feature>
<dbReference type="NCBIfam" id="TIGR03593">
    <property type="entry name" value="yidC_nterm"/>
    <property type="match status" value="1"/>
</dbReference>
<reference evidence="16 17" key="1">
    <citation type="journal article" date="2017" name="ISME J.">
        <title>Energy and carbon metabolisms in a deep terrestrial subsurface fluid microbial community.</title>
        <authorList>
            <person name="Momper L."/>
            <person name="Jungbluth S.P."/>
            <person name="Lee M.D."/>
            <person name="Amend J.P."/>
        </authorList>
    </citation>
    <scope>NUCLEOTIDE SEQUENCE [LARGE SCALE GENOMIC DNA]</scope>
    <source>
        <strain evidence="16">SURF_26</strain>
    </source>
</reference>
<dbReference type="GO" id="GO:0005886">
    <property type="term" value="C:plasma membrane"/>
    <property type="evidence" value="ECO:0007669"/>
    <property type="project" value="UniProtKB-SubCell"/>
</dbReference>
<comment type="similarity">
    <text evidence="2 13">Belongs to the OXA1/ALB3/YidC family. Type 1 subfamily.</text>
</comment>
<evidence type="ECO:0000256" key="2">
    <source>
        <dbReference type="ARBA" id="ARBA00010527"/>
    </source>
</evidence>
<dbReference type="Proteomes" id="UP000266426">
    <property type="component" value="Unassembled WGS sequence"/>
</dbReference>
<dbReference type="EMBL" id="QZJZ01000019">
    <property type="protein sequence ID" value="RJP60951.1"/>
    <property type="molecule type" value="Genomic_DNA"/>
</dbReference>
<evidence type="ECO:0000256" key="12">
    <source>
        <dbReference type="ARBA" id="ARBA00033342"/>
    </source>
</evidence>
<dbReference type="Pfam" id="PF02096">
    <property type="entry name" value="60KD_IMP"/>
    <property type="match status" value="1"/>
</dbReference>
<dbReference type="InterPro" id="IPR047196">
    <property type="entry name" value="YidC_ALB_C"/>
</dbReference>
<evidence type="ECO:0000259" key="14">
    <source>
        <dbReference type="Pfam" id="PF02096"/>
    </source>
</evidence>
<evidence type="ECO:0000256" key="11">
    <source>
        <dbReference type="ARBA" id="ARBA00033245"/>
    </source>
</evidence>
<dbReference type="AlphaFoldDB" id="A0A3A4RHD9"/>
<dbReference type="Gene3D" id="2.70.98.90">
    <property type="match status" value="1"/>
</dbReference>
<evidence type="ECO:0000313" key="16">
    <source>
        <dbReference type="EMBL" id="RJP60951.1"/>
    </source>
</evidence>
<evidence type="ECO:0000256" key="7">
    <source>
        <dbReference type="ARBA" id="ARBA00022927"/>
    </source>
</evidence>
<dbReference type="GO" id="GO:0051205">
    <property type="term" value="P:protein insertion into membrane"/>
    <property type="evidence" value="ECO:0007669"/>
    <property type="project" value="TreeGrafter"/>
</dbReference>
<evidence type="ECO:0000259" key="15">
    <source>
        <dbReference type="Pfam" id="PF14849"/>
    </source>
</evidence>
<evidence type="ECO:0000256" key="10">
    <source>
        <dbReference type="ARBA" id="ARBA00023186"/>
    </source>
</evidence>
<comment type="subunit">
    <text evidence="13">Interacts with the Sec translocase complex via SecD. Specifically interacts with transmembrane segments of nascent integral membrane proteins during membrane integration.</text>
</comment>
<evidence type="ECO:0000256" key="8">
    <source>
        <dbReference type="ARBA" id="ARBA00022989"/>
    </source>
</evidence>
<keyword evidence="10 13" id="KW-0143">Chaperone</keyword>
<dbReference type="InterPro" id="IPR001708">
    <property type="entry name" value="YidC/ALB3/OXA1/COX18"/>
</dbReference>
<evidence type="ECO:0000256" key="6">
    <source>
        <dbReference type="ARBA" id="ARBA00022692"/>
    </source>
</evidence>
<dbReference type="PANTHER" id="PTHR12428">
    <property type="entry name" value="OXA1"/>
    <property type="match status" value="1"/>
</dbReference>
<accession>A0A3A4RHD9</accession>
<evidence type="ECO:0000256" key="13">
    <source>
        <dbReference type="HAMAP-Rule" id="MF_01810"/>
    </source>
</evidence>
<feature type="domain" description="Membrane insertase YidC N-terminal" evidence="15">
    <location>
        <begin position="147"/>
        <end position="343"/>
    </location>
</feature>
<evidence type="ECO:0000256" key="1">
    <source>
        <dbReference type="ARBA" id="ARBA00004429"/>
    </source>
</evidence>
<feature type="transmembrane region" description="Helical" evidence="13">
    <location>
        <begin position="474"/>
        <end position="490"/>
    </location>
</feature>
<comment type="caution">
    <text evidence="16">The sequence shown here is derived from an EMBL/GenBank/DDBJ whole genome shotgun (WGS) entry which is preliminary data.</text>
</comment>
<sequence length="544" mass="60936">MEKRVFTAFILSIVVALGYQYLVLGPKQEAKRKELEQFVESQNIEKDNEHGVAAVTGQPGTPASVPTANGIPGQEDLATQGEEIVLENNKLIAAFSTVGASLVSLTVKEEEQGDVLLFQNALFSHQPFYVDGLYEAGTVPIFAYRQTAPNQVVFTYQSGTIVQDKTITLADDSFQFDVSVSIRSTAPQPLLFSEGISFVLGSINKVVKDDKKEILEAAAFTSEGNGKAQRRKIGGKKKPNSIIGGENYVLWGSIKNRYYALIMKPSSPLRSMGFYETGTDSKNPVHIPYMNTGQVSMNTGETVKYDFLVYAGPQVLENLAPYESDFKEMMYFDGFFGPINEILIFSMKWLFGIVKSYGVAIIILTIAIKLLFYPFTKKSFKSMKQMQSLQPKIAVLKEKYKNDQQKLQQETMALYKKEKVNPLGGCLPMLVQLPIFFALFRTLSNAYELIHAKFFWIQSLSAPDHFMTLPIGDGFPLNILPLIMGVTMVVQQKMSTVDPQQQKMMMMMPVFFTFLLYNLPSGLVLYWTLSNVISIVQQKMIKAE</sequence>
<feature type="transmembrane region" description="Helical" evidence="13">
    <location>
        <begin position="510"/>
        <end position="529"/>
    </location>
</feature>
<evidence type="ECO:0000256" key="9">
    <source>
        <dbReference type="ARBA" id="ARBA00023136"/>
    </source>
</evidence>
<gene>
    <name evidence="13" type="primary">yidC</name>
    <name evidence="16" type="ORF">C4541_03125</name>
</gene>
<dbReference type="InterPro" id="IPR019998">
    <property type="entry name" value="Membr_insert_YidC"/>
</dbReference>
<evidence type="ECO:0000256" key="5">
    <source>
        <dbReference type="ARBA" id="ARBA00022475"/>
    </source>
</evidence>
<comment type="function">
    <text evidence="13">Required for the insertion and/or proper folding and/or complex formation of integral membrane proteins into the membrane. Involved in integration of membrane proteins that insert both dependently and independently of the Sec translocase complex, as well as at least some lipoproteins. Aids folding of multispanning membrane proteins.</text>
</comment>
<dbReference type="InterPro" id="IPR028053">
    <property type="entry name" value="Membr_insert_YidC_N"/>
</dbReference>
<dbReference type="CDD" id="cd19961">
    <property type="entry name" value="EcYidC-like_peri"/>
    <property type="match status" value="1"/>
</dbReference>
<evidence type="ECO:0000256" key="3">
    <source>
        <dbReference type="ARBA" id="ARBA00015325"/>
    </source>
</evidence>
<dbReference type="HAMAP" id="MF_01810">
    <property type="entry name" value="YidC_type1"/>
    <property type="match status" value="1"/>
</dbReference>
<dbReference type="NCBIfam" id="TIGR03592">
    <property type="entry name" value="yidC_oxa1_cterm"/>
    <property type="match status" value="1"/>
</dbReference>
<dbReference type="PANTHER" id="PTHR12428:SF65">
    <property type="entry name" value="CYTOCHROME C OXIDASE ASSEMBLY PROTEIN COX18, MITOCHONDRIAL"/>
    <property type="match status" value="1"/>
</dbReference>
<keyword evidence="4 13" id="KW-0813">Transport</keyword>
<dbReference type="CDD" id="cd20070">
    <property type="entry name" value="5TM_YidC_Alb3"/>
    <property type="match status" value="1"/>
</dbReference>
<evidence type="ECO:0000313" key="17">
    <source>
        <dbReference type="Proteomes" id="UP000266426"/>
    </source>
</evidence>
<keyword evidence="6 13" id="KW-0812">Transmembrane</keyword>
<dbReference type="Pfam" id="PF14849">
    <property type="entry name" value="YidC_periplas"/>
    <property type="match status" value="1"/>
</dbReference>
<organism evidence="16 17">
    <name type="scientific">Candidatus Auribacter fodinae</name>
    <dbReference type="NCBI Taxonomy" id="2093366"/>
    <lineage>
        <taxon>Bacteria</taxon>
        <taxon>Pseudomonadati</taxon>
        <taxon>Candidatus Auribacterota</taxon>
        <taxon>Candidatus Auribacteria</taxon>
        <taxon>Candidatus Auribacterales</taxon>
        <taxon>Candidatus Auribacteraceae</taxon>
        <taxon>Candidatus Auribacter</taxon>
    </lineage>
</organism>